<sequence length="487" mass="54593">MAKIQEPILFSSYFGLEPQALEAHGLIDPFLNVDTQLFIDPVLLGKSSNKIISDNSLETFKNHFSKFIRLLIISEEEGDAAWKGAQKLLDLREPPENGLGFGGSYRSGNSRPEEIRDQIIRTAKEIIELGSKDPEMVSLMGFFEEGVGPDTISDFTTRVIMENLVEITQSFCESKNIPMSDFGGQYNLPKYEIDSKSSFIVLVPTDIVRDLPIANDWSDVSRAVMENQLIRERVSVFLGGIAEPTIKEKKEALRYAALESANSFAEFLEAVKNSATGYDSNMDALGYYALKRIFSEDLDKYRLDEKYKVEADPANLKQFVIETLEQFKHHVENGNLWEELWAEGKPKKERAAQLIYYAMADCFCKANNIDISPEANMGGGPIDFKFSQGYVARVLVEMKRSSGKVVSGYTKQLEIYKNASRTEFGIYVVIDYGDNKSSFEIIRRARADLISAGEPASDILVIDATPKDSASIRKDVAETIPLNFGDE</sequence>
<dbReference type="AlphaFoldDB" id="A0A1G7PNF8"/>
<dbReference type="OrthoDB" id="6691177at2"/>
<dbReference type="RefSeq" id="WP_092523553.1">
    <property type="nucleotide sequence ID" value="NZ_FNCI01000002.1"/>
</dbReference>
<gene>
    <name evidence="1" type="ORF">SAMN05216571_102425</name>
</gene>
<evidence type="ECO:0000313" key="2">
    <source>
        <dbReference type="Proteomes" id="UP000198641"/>
    </source>
</evidence>
<keyword evidence="2" id="KW-1185">Reference proteome</keyword>
<name>A0A1G7PNF8_9GAMM</name>
<reference evidence="1 2" key="1">
    <citation type="submission" date="2016-10" db="EMBL/GenBank/DDBJ databases">
        <authorList>
            <person name="de Groot N.N."/>
        </authorList>
    </citation>
    <scope>NUCLEOTIDE SEQUENCE [LARGE SCALE GENOMIC DNA]</scope>
    <source>
        <strain evidence="1 2">BH539</strain>
    </source>
</reference>
<protein>
    <submittedName>
        <fullName evidence="1">Uncharacterized protein</fullName>
    </submittedName>
</protein>
<accession>A0A1G7PNF8</accession>
<organism evidence="1 2">
    <name type="scientific">Onishia taeanensis</name>
    <dbReference type="NCBI Taxonomy" id="284577"/>
    <lineage>
        <taxon>Bacteria</taxon>
        <taxon>Pseudomonadati</taxon>
        <taxon>Pseudomonadota</taxon>
        <taxon>Gammaproteobacteria</taxon>
        <taxon>Oceanospirillales</taxon>
        <taxon>Halomonadaceae</taxon>
        <taxon>Onishia</taxon>
    </lineage>
</organism>
<dbReference type="STRING" id="284577.SAMN05216571_102425"/>
<proteinExistence type="predicted"/>
<evidence type="ECO:0000313" key="1">
    <source>
        <dbReference type="EMBL" id="SDF87972.1"/>
    </source>
</evidence>
<dbReference type="EMBL" id="FNCI01000002">
    <property type="protein sequence ID" value="SDF87972.1"/>
    <property type="molecule type" value="Genomic_DNA"/>
</dbReference>
<dbReference type="Proteomes" id="UP000198641">
    <property type="component" value="Unassembled WGS sequence"/>
</dbReference>